<dbReference type="EMBL" id="JALHAT010000003">
    <property type="protein sequence ID" value="MCJ1959617.1"/>
    <property type="molecule type" value="Genomic_DNA"/>
</dbReference>
<proteinExistence type="predicted"/>
<feature type="region of interest" description="Disordered" evidence="1">
    <location>
        <begin position="279"/>
        <end position="308"/>
    </location>
</feature>
<evidence type="ECO:0000256" key="1">
    <source>
        <dbReference type="SAM" id="MobiDB-lite"/>
    </source>
</evidence>
<gene>
    <name evidence="2" type="ORF">MTR65_02835</name>
</gene>
<keyword evidence="3" id="KW-1185">Reference proteome</keyword>
<dbReference type="RefSeq" id="WP_243796841.1">
    <property type="nucleotide sequence ID" value="NZ_JALHAT010000003.1"/>
</dbReference>
<dbReference type="Proteomes" id="UP001162802">
    <property type="component" value="Unassembled WGS sequence"/>
</dbReference>
<name>A0ABT0A8W2_9SPHN</name>
<protein>
    <submittedName>
        <fullName evidence="2">Uncharacterized protein</fullName>
    </submittedName>
</protein>
<accession>A0ABT0A8W2</accession>
<feature type="region of interest" description="Disordered" evidence="1">
    <location>
        <begin position="232"/>
        <end position="264"/>
    </location>
</feature>
<sequence>MLAEVTIDSAENKAFRRSIEDMVRSQRADEAADMLRDMLAGVCSAQGPLPAEFLNIRSEAISFTGWNLLADAIWKLDQCGEPVSAVSLDLDPHTISEEDGEPVLATRFFFDTSWPFSECTREELLEGFNDYGSAWHNDHADADERVVGIDGLGTMADALAALHMANAARETPNATALQAELLGTLYMGVLFHLAVEDKARRTALPRRMALLAVSESPFAALSTPVLANCDAPEAPSIPEPFEGSAPPLGTYDEDAEEEDFENEGEDHADTMAALLSPSYSGDVQGTAPGDDPEAWHLPPPGIHTTGTQLRRKLVTEESISELAESARPGLLARLFRR</sequence>
<evidence type="ECO:0000313" key="3">
    <source>
        <dbReference type="Proteomes" id="UP001162802"/>
    </source>
</evidence>
<reference evidence="2" key="1">
    <citation type="submission" date="2022-03" db="EMBL/GenBank/DDBJ databases">
        <title>Identification of a novel bacterium isolated from mangrove sediments.</title>
        <authorList>
            <person name="Pan X."/>
        </authorList>
    </citation>
    <scope>NUCLEOTIDE SEQUENCE</scope>
    <source>
        <strain evidence="2">B2637</strain>
    </source>
</reference>
<organism evidence="2 3">
    <name type="scientific">Novosphingobium mangrovi</name>
    <name type="common">ex Hu et al. 2023</name>
    <dbReference type="NCBI Taxonomy" id="2930094"/>
    <lineage>
        <taxon>Bacteria</taxon>
        <taxon>Pseudomonadati</taxon>
        <taxon>Pseudomonadota</taxon>
        <taxon>Alphaproteobacteria</taxon>
        <taxon>Sphingomonadales</taxon>
        <taxon>Sphingomonadaceae</taxon>
        <taxon>Novosphingobium</taxon>
    </lineage>
</organism>
<evidence type="ECO:0000313" key="2">
    <source>
        <dbReference type="EMBL" id="MCJ1959617.1"/>
    </source>
</evidence>
<feature type="compositionally biased region" description="Acidic residues" evidence="1">
    <location>
        <begin position="251"/>
        <end position="264"/>
    </location>
</feature>
<comment type="caution">
    <text evidence="2">The sequence shown here is derived from an EMBL/GenBank/DDBJ whole genome shotgun (WGS) entry which is preliminary data.</text>
</comment>